<dbReference type="Proteomes" id="UP000257109">
    <property type="component" value="Unassembled WGS sequence"/>
</dbReference>
<dbReference type="AlphaFoldDB" id="A0A371GL54"/>
<comment type="caution">
    <text evidence="2">The sequence shown here is derived from an EMBL/GenBank/DDBJ whole genome shotgun (WGS) entry which is preliminary data.</text>
</comment>
<evidence type="ECO:0008006" key="4">
    <source>
        <dbReference type="Google" id="ProtNLM"/>
    </source>
</evidence>
<feature type="non-terminal residue" evidence="2">
    <location>
        <position position="1"/>
    </location>
</feature>
<feature type="compositionally biased region" description="Basic and acidic residues" evidence="1">
    <location>
        <begin position="102"/>
        <end position="121"/>
    </location>
</feature>
<accession>A0A371GL54</accession>
<proteinExistence type="predicted"/>
<feature type="compositionally biased region" description="Low complexity" evidence="1">
    <location>
        <begin position="30"/>
        <end position="42"/>
    </location>
</feature>
<name>A0A371GL54_MUCPR</name>
<gene>
    <name evidence="2" type="ORF">CR513_26768</name>
</gene>
<reference evidence="2" key="1">
    <citation type="submission" date="2018-05" db="EMBL/GenBank/DDBJ databases">
        <title>Draft genome of Mucuna pruriens seed.</title>
        <authorList>
            <person name="Nnadi N.E."/>
            <person name="Vos R."/>
            <person name="Hasami M.H."/>
            <person name="Devisetty U.K."/>
            <person name="Aguiy J.C."/>
        </authorList>
    </citation>
    <scope>NUCLEOTIDE SEQUENCE [LARGE SCALE GENOMIC DNA]</scope>
    <source>
        <strain evidence="2">JCA_2017</strain>
    </source>
</reference>
<sequence>MEELLGTLKVHEIELNEYEGQRKGKSITLKAQKAQKGSSSKAFKVEESNEEASKEEGSNKEEHSFISRKIHSMYTKEVKDKSQVMCYEDKKPRHFKSKHPSLKKEKEKEKKNFLQEEERSHGNMGGP</sequence>
<feature type="compositionally biased region" description="Basic and acidic residues" evidence="1">
    <location>
        <begin position="43"/>
        <end position="65"/>
    </location>
</feature>
<dbReference type="OrthoDB" id="1432452at2759"/>
<feature type="region of interest" description="Disordered" evidence="1">
    <location>
        <begin position="21"/>
        <end position="127"/>
    </location>
</feature>
<keyword evidence="3" id="KW-1185">Reference proteome</keyword>
<feature type="compositionally biased region" description="Basic and acidic residues" evidence="1">
    <location>
        <begin position="74"/>
        <end position="91"/>
    </location>
</feature>
<evidence type="ECO:0000313" key="2">
    <source>
        <dbReference type="EMBL" id="RDX91274.1"/>
    </source>
</evidence>
<protein>
    <recommendedName>
        <fullName evidence="4">UBN2 domain-containing protein</fullName>
    </recommendedName>
</protein>
<feature type="compositionally biased region" description="Basic residues" evidence="1">
    <location>
        <begin position="92"/>
        <end position="101"/>
    </location>
</feature>
<evidence type="ECO:0000256" key="1">
    <source>
        <dbReference type="SAM" id="MobiDB-lite"/>
    </source>
</evidence>
<dbReference type="EMBL" id="QJKJ01005170">
    <property type="protein sequence ID" value="RDX91274.1"/>
    <property type="molecule type" value="Genomic_DNA"/>
</dbReference>
<organism evidence="2 3">
    <name type="scientific">Mucuna pruriens</name>
    <name type="common">Velvet bean</name>
    <name type="synonym">Dolichos pruriens</name>
    <dbReference type="NCBI Taxonomy" id="157652"/>
    <lineage>
        <taxon>Eukaryota</taxon>
        <taxon>Viridiplantae</taxon>
        <taxon>Streptophyta</taxon>
        <taxon>Embryophyta</taxon>
        <taxon>Tracheophyta</taxon>
        <taxon>Spermatophyta</taxon>
        <taxon>Magnoliopsida</taxon>
        <taxon>eudicotyledons</taxon>
        <taxon>Gunneridae</taxon>
        <taxon>Pentapetalae</taxon>
        <taxon>rosids</taxon>
        <taxon>fabids</taxon>
        <taxon>Fabales</taxon>
        <taxon>Fabaceae</taxon>
        <taxon>Papilionoideae</taxon>
        <taxon>50 kb inversion clade</taxon>
        <taxon>NPAAA clade</taxon>
        <taxon>indigoferoid/millettioid clade</taxon>
        <taxon>Phaseoleae</taxon>
        <taxon>Mucuna</taxon>
    </lineage>
</organism>
<evidence type="ECO:0000313" key="3">
    <source>
        <dbReference type="Proteomes" id="UP000257109"/>
    </source>
</evidence>